<name>A0A1H7SR77_9BACT</name>
<evidence type="ECO:0000313" key="4">
    <source>
        <dbReference type="Proteomes" id="UP000198984"/>
    </source>
</evidence>
<evidence type="ECO:0000259" key="2">
    <source>
        <dbReference type="Pfam" id="PF07786"/>
    </source>
</evidence>
<reference evidence="3 4" key="1">
    <citation type="submission" date="2016-10" db="EMBL/GenBank/DDBJ databases">
        <authorList>
            <person name="de Groot N.N."/>
        </authorList>
    </citation>
    <scope>NUCLEOTIDE SEQUENCE [LARGE SCALE GENOMIC DNA]</scope>
    <source>
        <strain evidence="3 4">DSM 21039</strain>
    </source>
</reference>
<dbReference type="InterPro" id="IPR012429">
    <property type="entry name" value="HGSNAT_cat"/>
</dbReference>
<evidence type="ECO:0000256" key="1">
    <source>
        <dbReference type="SAM" id="Phobius"/>
    </source>
</evidence>
<feature type="transmembrane region" description="Helical" evidence="1">
    <location>
        <begin position="310"/>
        <end position="332"/>
    </location>
</feature>
<dbReference type="OrthoDB" id="508112at2"/>
<dbReference type="Pfam" id="PF07786">
    <property type="entry name" value="HGSNAT_cat"/>
    <property type="match status" value="1"/>
</dbReference>
<feature type="domain" description="Heparan-alpha-glucosaminide N-acetyltransferase catalytic" evidence="2">
    <location>
        <begin position="11"/>
        <end position="221"/>
    </location>
</feature>
<dbReference type="RefSeq" id="WP_089911258.1">
    <property type="nucleotide sequence ID" value="NZ_FOBB01000002.1"/>
</dbReference>
<keyword evidence="1" id="KW-0812">Transmembrane</keyword>
<feature type="transmembrane region" description="Helical" evidence="1">
    <location>
        <begin position="185"/>
        <end position="212"/>
    </location>
</feature>
<keyword evidence="1" id="KW-1133">Transmembrane helix</keyword>
<keyword evidence="4" id="KW-1185">Reference proteome</keyword>
<proteinExistence type="predicted"/>
<dbReference type="PANTHER" id="PTHR40407">
    <property type="entry name" value="MEMBRANE PROTEIN-LIKE PROTEIN"/>
    <property type="match status" value="1"/>
</dbReference>
<protein>
    <submittedName>
        <fullName evidence="3">Uncharacterized membrane protein</fullName>
    </submittedName>
</protein>
<organism evidence="3 4">
    <name type="scientific">Chitinophaga rupis</name>
    <dbReference type="NCBI Taxonomy" id="573321"/>
    <lineage>
        <taxon>Bacteria</taxon>
        <taxon>Pseudomonadati</taxon>
        <taxon>Bacteroidota</taxon>
        <taxon>Chitinophagia</taxon>
        <taxon>Chitinophagales</taxon>
        <taxon>Chitinophagaceae</taxon>
        <taxon>Chitinophaga</taxon>
    </lineage>
</organism>
<feature type="transmembrane region" description="Helical" evidence="1">
    <location>
        <begin position="146"/>
        <end position="165"/>
    </location>
</feature>
<dbReference type="AlphaFoldDB" id="A0A1H7SR77"/>
<keyword evidence="1" id="KW-0472">Membrane</keyword>
<dbReference type="STRING" id="573321.SAMN04488505_102997"/>
<feature type="transmembrane region" description="Helical" evidence="1">
    <location>
        <begin position="352"/>
        <end position="376"/>
    </location>
</feature>
<feature type="transmembrane region" description="Helical" evidence="1">
    <location>
        <begin position="119"/>
        <end position="139"/>
    </location>
</feature>
<dbReference type="Proteomes" id="UP000198984">
    <property type="component" value="Unassembled WGS sequence"/>
</dbReference>
<feature type="transmembrane region" description="Helical" evidence="1">
    <location>
        <begin position="224"/>
        <end position="242"/>
    </location>
</feature>
<feature type="transmembrane region" description="Helical" evidence="1">
    <location>
        <begin position="92"/>
        <end position="113"/>
    </location>
</feature>
<dbReference type="PANTHER" id="PTHR40407:SF1">
    <property type="entry name" value="HEPARAN-ALPHA-GLUCOSAMINIDE N-ACETYLTRANSFERASE CATALYTIC DOMAIN-CONTAINING PROTEIN"/>
    <property type="match status" value="1"/>
</dbReference>
<feature type="transmembrane region" description="Helical" evidence="1">
    <location>
        <begin position="59"/>
        <end position="80"/>
    </location>
</feature>
<dbReference type="EMBL" id="FOBB01000002">
    <property type="protein sequence ID" value="SEL74364.1"/>
    <property type="molecule type" value="Genomic_DNA"/>
</dbReference>
<feature type="transmembrane region" description="Helical" evidence="1">
    <location>
        <begin position="270"/>
        <end position="290"/>
    </location>
</feature>
<gene>
    <name evidence="3" type="ORF">SAMN04488505_102997</name>
</gene>
<sequence>MTTTAIPASPRNVSIDLLRGLVMFIMALDHVRDLLHADVLFFNPLDETKTTVLLYATRWITHFCAPTFVMLAGASAYLMGTRRTKPALSRFLLTRGLWLVFVDMVIMSFGWSFSPNTMLFGVLSAIGVSMMILALLIYLPERLLPALGLIIVLGHNALDGIRFAPGSVAQVLWSFVNVPNMLPTNGFIIFIGYPVLAWLGVLLCGYGLGMLFRPGYDPQKRKRLLRAIGLAAVLLFLILRYSNVYGNPAPWKPGANALQTLMIFFNVQKYPPSLLFTLITLGPVLLLLSFIADKPLRPTNPLVYFGRVPFFYYVLHFHIIHIIGIIIGVAMGHPLRFMLTYNFITDTAKLKGHYGVSLAAVYVIWLLLVAAMYPLCKWYAGYKQRHQDWRWLSYL</sequence>
<evidence type="ECO:0000313" key="3">
    <source>
        <dbReference type="EMBL" id="SEL74364.1"/>
    </source>
</evidence>
<accession>A0A1H7SR77</accession>